<dbReference type="InterPro" id="IPR012340">
    <property type="entry name" value="NA-bd_OB-fold"/>
</dbReference>
<protein>
    <submittedName>
        <fullName evidence="2">TRAM domain-containing protein</fullName>
    </submittedName>
</protein>
<dbReference type="AlphaFoldDB" id="A0A7J3M5H7"/>
<gene>
    <name evidence="2" type="ORF">ENT52_07465</name>
</gene>
<evidence type="ECO:0000259" key="1">
    <source>
        <dbReference type="PROSITE" id="PS50926"/>
    </source>
</evidence>
<feature type="domain" description="TRAM" evidence="1">
    <location>
        <begin position="10"/>
        <end position="68"/>
    </location>
</feature>
<dbReference type="Gene3D" id="2.40.50.140">
    <property type="entry name" value="Nucleic acid-binding proteins"/>
    <property type="match status" value="1"/>
</dbReference>
<name>A0A7J3M5H7_ARCFL</name>
<sequence length="68" mass="7324">MKEFGFGKPPVKVGDVRDVKIEAVGSEGDGIAKIDGFVVFVPGAKLNDTVKVRITKVLKKYGFAEIVD</sequence>
<dbReference type="Pfam" id="PF01938">
    <property type="entry name" value="TRAM"/>
    <property type="match status" value="1"/>
</dbReference>
<dbReference type="InterPro" id="IPR002792">
    <property type="entry name" value="TRAM_dom"/>
</dbReference>
<accession>A0A7J3M5H7</accession>
<reference evidence="2" key="1">
    <citation type="journal article" date="2020" name="mSystems">
        <title>Genome- and Community-Level Interaction Insights into Carbon Utilization and Element Cycling Functions of Hydrothermarchaeota in Hydrothermal Sediment.</title>
        <authorList>
            <person name="Zhou Z."/>
            <person name="Liu Y."/>
            <person name="Xu W."/>
            <person name="Pan J."/>
            <person name="Luo Z.H."/>
            <person name="Li M."/>
        </authorList>
    </citation>
    <scope>NUCLEOTIDE SEQUENCE [LARGE SCALE GENOMIC DNA]</scope>
    <source>
        <strain evidence="2">SpSt-587</strain>
    </source>
</reference>
<proteinExistence type="predicted"/>
<comment type="caution">
    <text evidence="2">The sequence shown here is derived from an EMBL/GenBank/DDBJ whole genome shotgun (WGS) entry which is preliminary data.</text>
</comment>
<dbReference type="PROSITE" id="PS50926">
    <property type="entry name" value="TRAM"/>
    <property type="match status" value="1"/>
</dbReference>
<dbReference type="EMBL" id="DSYZ01000139">
    <property type="protein sequence ID" value="HGT83544.1"/>
    <property type="molecule type" value="Genomic_DNA"/>
</dbReference>
<evidence type="ECO:0000313" key="2">
    <source>
        <dbReference type="EMBL" id="HGT83544.1"/>
    </source>
</evidence>
<organism evidence="2">
    <name type="scientific">Archaeoglobus fulgidus</name>
    <dbReference type="NCBI Taxonomy" id="2234"/>
    <lineage>
        <taxon>Archaea</taxon>
        <taxon>Methanobacteriati</taxon>
        <taxon>Methanobacteriota</taxon>
        <taxon>Archaeoglobi</taxon>
        <taxon>Archaeoglobales</taxon>
        <taxon>Archaeoglobaceae</taxon>
        <taxon>Archaeoglobus</taxon>
    </lineage>
</organism>
<dbReference type="SUPFAM" id="SSF50249">
    <property type="entry name" value="Nucleic acid-binding proteins"/>
    <property type="match status" value="1"/>
</dbReference>